<evidence type="ECO:0000256" key="1">
    <source>
        <dbReference type="SAM" id="SignalP"/>
    </source>
</evidence>
<evidence type="ECO:0008006" key="4">
    <source>
        <dbReference type="Google" id="ProtNLM"/>
    </source>
</evidence>
<feature type="signal peptide" evidence="1">
    <location>
        <begin position="1"/>
        <end position="20"/>
    </location>
</feature>
<dbReference type="PROSITE" id="PS51257">
    <property type="entry name" value="PROKAR_LIPOPROTEIN"/>
    <property type="match status" value="1"/>
</dbReference>
<organism evidence="2 3">
    <name type="scientific">Acidihalobacter ferrooxydans</name>
    <dbReference type="NCBI Taxonomy" id="1765967"/>
    <lineage>
        <taxon>Bacteria</taxon>
        <taxon>Pseudomonadati</taxon>
        <taxon>Pseudomonadota</taxon>
        <taxon>Gammaproteobacteria</taxon>
        <taxon>Chromatiales</taxon>
        <taxon>Ectothiorhodospiraceae</taxon>
        <taxon>Acidihalobacter</taxon>
    </lineage>
</organism>
<evidence type="ECO:0000313" key="3">
    <source>
        <dbReference type="Proteomes" id="UP000243807"/>
    </source>
</evidence>
<name>A0A1P8UEQ5_9GAMM</name>
<dbReference type="KEGG" id="afy:BW247_03430"/>
<reference evidence="2 3" key="1">
    <citation type="submission" date="2017-01" db="EMBL/GenBank/DDBJ databases">
        <title>Draft sequence of Acidihalobacter ferrooxidans strain DSM 14175 (strain V8).</title>
        <authorList>
            <person name="Khaleque H.N."/>
            <person name="Ramsay J.P."/>
            <person name="Murphy R.J.T."/>
            <person name="Kaksonen A.H."/>
            <person name="Boxall N.J."/>
            <person name="Watkin E.L.J."/>
        </authorList>
    </citation>
    <scope>NUCLEOTIDE SEQUENCE [LARGE SCALE GENOMIC DNA]</scope>
    <source>
        <strain evidence="2 3">V8</strain>
    </source>
</reference>
<gene>
    <name evidence="2" type="ORF">BW247_03430</name>
</gene>
<dbReference type="STRING" id="1765967.BW247_03430"/>
<dbReference type="RefSeq" id="WP_076835750.1">
    <property type="nucleotide sequence ID" value="NZ_CP019434.1"/>
</dbReference>
<accession>A0A1P8UEQ5</accession>
<dbReference type="Proteomes" id="UP000243807">
    <property type="component" value="Chromosome"/>
</dbReference>
<sequence>MKSKMRFTVLAMLLVSASLAGCQQHEGPAQKAGKNIDQAANKAAKATGNAVNEAGKKIQQAGNNIKNGG</sequence>
<keyword evidence="1" id="KW-0732">Signal</keyword>
<evidence type="ECO:0000313" key="2">
    <source>
        <dbReference type="EMBL" id="APZ42258.1"/>
    </source>
</evidence>
<keyword evidence="3" id="KW-1185">Reference proteome</keyword>
<feature type="chain" id="PRO_5012772073" description="Entericidin EcnAB" evidence="1">
    <location>
        <begin position="21"/>
        <end position="69"/>
    </location>
</feature>
<dbReference type="AlphaFoldDB" id="A0A1P8UEQ5"/>
<dbReference type="EMBL" id="CP019434">
    <property type="protein sequence ID" value="APZ42258.1"/>
    <property type="molecule type" value="Genomic_DNA"/>
</dbReference>
<protein>
    <recommendedName>
        <fullName evidence="4">Entericidin EcnAB</fullName>
    </recommendedName>
</protein>
<proteinExistence type="predicted"/>